<dbReference type="EMBL" id="KN847041">
    <property type="protein sequence ID" value="KIW31764.1"/>
    <property type="molecule type" value="Genomic_DNA"/>
</dbReference>
<dbReference type="RefSeq" id="XP_016251980.1">
    <property type="nucleotide sequence ID" value="XM_016390078.1"/>
</dbReference>
<proteinExistence type="predicted"/>
<dbReference type="Proteomes" id="UP000054466">
    <property type="component" value="Unassembled WGS sequence"/>
</dbReference>
<evidence type="ECO:0000313" key="1">
    <source>
        <dbReference type="EMBL" id="KIW31764.1"/>
    </source>
</evidence>
<reference evidence="1 2" key="1">
    <citation type="submission" date="2015-01" db="EMBL/GenBank/DDBJ databases">
        <title>The Genome Sequence of Cladophialophora immunda CBS83496.</title>
        <authorList>
            <consortium name="The Broad Institute Genomics Platform"/>
            <person name="Cuomo C."/>
            <person name="de Hoog S."/>
            <person name="Gorbushina A."/>
            <person name="Stielow B."/>
            <person name="Teixiera M."/>
            <person name="Abouelleil A."/>
            <person name="Chapman S.B."/>
            <person name="Priest M."/>
            <person name="Young S.K."/>
            <person name="Wortman J."/>
            <person name="Nusbaum C."/>
            <person name="Birren B."/>
        </authorList>
    </citation>
    <scope>NUCLEOTIDE SEQUENCE [LARGE SCALE GENOMIC DNA]</scope>
    <source>
        <strain evidence="1 2">CBS 83496</strain>
    </source>
</reference>
<accession>A0A0D2D7P2</accession>
<protein>
    <submittedName>
        <fullName evidence="1">Uncharacterized protein</fullName>
    </submittedName>
</protein>
<gene>
    <name evidence="1" type="ORF">PV07_03361</name>
</gene>
<dbReference type="AlphaFoldDB" id="A0A0D2D7P2"/>
<dbReference type="HOGENOM" id="CLU_2346513_0_0_1"/>
<evidence type="ECO:0000313" key="2">
    <source>
        <dbReference type="Proteomes" id="UP000054466"/>
    </source>
</evidence>
<name>A0A0D2D7P2_9EURO</name>
<organism evidence="1 2">
    <name type="scientific">Cladophialophora immunda</name>
    <dbReference type="NCBI Taxonomy" id="569365"/>
    <lineage>
        <taxon>Eukaryota</taxon>
        <taxon>Fungi</taxon>
        <taxon>Dikarya</taxon>
        <taxon>Ascomycota</taxon>
        <taxon>Pezizomycotina</taxon>
        <taxon>Eurotiomycetes</taxon>
        <taxon>Chaetothyriomycetidae</taxon>
        <taxon>Chaetothyriales</taxon>
        <taxon>Herpotrichiellaceae</taxon>
        <taxon>Cladophialophora</taxon>
    </lineage>
</organism>
<dbReference type="GeneID" id="27342555"/>
<dbReference type="VEuPathDB" id="FungiDB:PV07_03361"/>
<keyword evidence="2" id="KW-1185">Reference proteome</keyword>
<sequence length="97" mass="10896">MAVPMDAILNITLGLIQEAYQIYEAAKAVPTVIDKAKSDLQQLKISTQFLKRKAEDANSVVARSEEIRQGIKEMYSDLNKPFETLITWMKKLPGNLA</sequence>